<dbReference type="EMBL" id="JXNT01000001">
    <property type="protein sequence ID" value="ODM22803.1"/>
    <property type="molecule type" value="Genomic_DNA"/>
</dbReference>
<feature type="compositionally biased region" description="Low complexity" evidence="1">
    <location>
        <begin position="96"/>
        <end position="106"/>
    </location>
</feature>
<feature type="compositionally biased region" description="Acidic residues" evidence="1">
    <location>
        <begin position="368"/>
        <end position="388"/>
    </location>
</feature>
<feature type="compositionally biased region" description="Polar residues" evidence="1">
    <location>
        <begin position="15"/>
        <end position="26"/>
    </location>
</feature>
<feature type="region of interest" description="Disordered" evidence="1">
    <location>
        <begin position="286"/>
        <end position="392"/>
    </location>
</feature>
<feature type="region of interest" description="Disordered" evidence="1">
    <location>
        <begin position="1"/>
        <end position="26"/>
    </location>
</feature>
<reference evidence="2 3" key="1">
    <citation type="journal article" date="2016" name="BMC Genomics">
        <title>Comparative genomic and transcriptomic analyses of the Fuzhuan brick tea-fermentation fungus Aspergillus cristatus.</title>
        <authorList>
            <person name="Ge Y."/>
            <person name="Wang Y."/>
            <person name="Liu Y."/>
            <person name="Tan Y."/>
            <person name="Ren X."/>
            <person name="Zhang X."/>
            <person name="Hyde K.D."/>
            <person name="Liu Y."/>
            <person name="Liu Z."/>
        </authorList>
    </citation>
    <scope>NUCLEOTIDE SEQUENCE [LARGE SCALE GENOMIC DNA]</scope>
    <source>
        <strain evidence="2 3">GZAAS20.1005</strain>
    </source>
</reference>
<dbReference type="AlphaFoldDB" id="A0A1E3BPA7"/>
<feature type="compositionally biased region" description="Gly residues" evidence="1">
    <location>
        <begin position="123"/>
        <end position="133"/>
    </location>
</feature>
<organism evidence="2 3">
    <name type="scientific">Aspergillus cristatus</name>
    <name type="common">Chinese Fuzhuan brick tea-fermentation fungus</name>
    <name type="synonym">Eurotium cristatum</name>
    <dbReference type="NCBI Taxonomy" id="573508"/>
    <lineage>
        <taxon>Eukaryota</taxon>
        <taxon>Fungi</taxon>
        <taxon>Dikarya</taxon>
        <taxon>Ascomycota</taxon>
        <taxon>Pezizomycotina</taxon>
        <taxon>Eurotiomycetes</taxon>
        <taxon>Eurotiomycetidae</taxon>
        <taxon>Eurotiales</taxon>
        <taxon>Aspergillaceae</taxon>
        <taxon>Aspergillus</taxon>
        <taxon>Aspergillus subgen. Aspergillus</taxon>
    </lineage>
</organism>
<dbReference type="OrthoDB" id="4326871at2759"/>
<name>A0A1E3BPA7_ASPCR</name>
<gene>
    <name evidence="2" type="ORF">SI65_00392</name>
</gene>
<feature type="region of interest" description="Disordered" evidence="1">
    <location>
        <begin position="95"/>
        <end position="148"/>
    </location>
</feature>
<evidence type="ECO:0000313" key="3">
    <source>
        <dbReference type="Proteomes" id="UP000094569"/>
    </source>
</evidence>
<dbReference type="Proteomes" id="UP000094569">
    <property type="component" value="Unassembled WGS sequence"/>
</dbReference>
<comment type="caution">
    <text evidence="2">The sequence shown here is derived from an EMBL/GenBank/DDBJ whole genome shotgun (WGS) entry which is preliminary data.</text>
</comment>
<evidence type="ECO:0000313" key="2">
    <source>
        <dbReference type="EMBL" id="ODM22803.1"/>
    </source>
</evidence>
<accession>A0A1E3BPA7</accession>
<proteinExistence type="predicted"/>
<dbReference type="VEuPathDB" id="FungiDB:SI65_00392"/>
<protein>
    <submittedName>
        <fullName evidence="2">Uncharacterized protein</fullName>
    </submittedName>
</protein>
<feature type="compositionally biased region" description="Basic and acidic residues" evidence="1">
    <location>
        <begin position="336"/>
        <end position="359"/>
    </location>
</feature>
<sequence length="439" mass="47356">MSLPTTTDDLRRLPETQQPQPTTDHYYNYSNYPNTITITFSQLFALLGAILTLKLYHGLSTLSHGKRPAHQSIEELERRIVALFQAIVPEGLYRMNSRGSNSGSGSDAALRHSFSCDSDGNKSGNGSGKGNGNGSAARSMASASTHRVQPGNAMIDLYNATTEEGSAHSPLMRVTTNIAPAIRMSQGLSRMSGEQLVRTATAGTTITESIPEMSLDNSHGDNRQSFASCQAYCGSMSSAAPPPVSAYAAYRPGTPSFCPPPQNTPESGTPAITNLDRFILQVRPPRSTFIGRFPTDEDGRSPIVSQRELTNESEEESPTNGLNKWPGVEQEQSRSSNHEEESPKNELVKWRFGKEDVDNVHSSIYDAEGVETDSNSDEDGNEDEDGDGEGGLKLVLVRSAESYPGKFPVSEGLPLEALATAPICVRGKAQTSVRPLSEI</sequence>
<keyword evidence="3" id="KW-1185">Reference proteome</keyword>
<evidence type="ECO:0000256" key="1">
    <source>
        <dbReference type="SAM" id="MobiDB-lite"/>
    </source>
</evidence>